<keyword evidence="4 8" id="KW-0813">Transport</keyword>
<evidence type="ECO:0000256" key="7">
    <source>
        <dbReference type="ARBA" id="ARBA00022982"/>
    </source>
</evidence>
<dbReference type="Pfam" id="PF00258">
    <property type="entry name" value="Flavodoxin_1"/>
    <property type="match status" value="1"/>
</dbReference>
<dbReference type="NCBIfam" id="TIGR01753">
    <property type="entry name" value="flav_short"/>
    <property type="match status" value="1"/>
</dbReference>
<dbReference type="PANTHER" id="PTHR42809">
    <property type="entry name" value="FLAVODOXIN 2"/>
    <property type="match status" value="1"/>
</dbReference>
<proteinExistence type="inferred from homology"/>
<dbReference type="InterPro" id="IPR001226">
    <property type="entry name" value="Flavodoxin_CS"/>
</dbReference>
<keyword evidence="11" id="KW-1185">Reference proteome</keyword>
<protein>
    <recommendedName>
        <fullName evidence="8">Flavodoxin</fullName>
    </recommendedName>
</protein>
<feature type="domain" description="Flavodoxin-like" evidence="9">
    <location>
        <begin position="4"/>
        <end position="144"/>
    </location>
</feature>
<organism evidence="10 11">
    <name type="scientific">Fundicoccus culcitae</name>
    <dbReference type="NCBI Taxonomy" id="2969821"/>
    <lineage>
        <taxon>Bacteria</taxon>
        <taxon>Bacillati</taxon>
        <taxon>Bacillota</taxon>
        <taxon>Bacilli</taxon>
        <taxon>Lactobacillales</taxon>
        <taxon>Aerococcaceae</taxon>
        <taxon>Fundicoccus</taxon>
    </lineage>
</organism>
<dbReference type="RefSeq" id="WP_313793347.1">
    <property type="nucleotide sequence ID" value="NZ_CP102453.1"/>
</dbReference>
<reference evidence="10 11" key="1">
    <citation type="submission" date="2022-08" db="EMBL/GenBank/DDBJ databases">
        <title>Aerococcaceae sp. nov isolated from spoiled eye mask.</title>
        <authorList>
            <person name="Zhou G."/>
            <person name="Xie X.-B."/>
            <person name="Shi Q.-S."/>
            <person name="Wang Y.-S."/>
            <person name="Wen X."/>
            <person name="Peng H."/>
            <person name="Yang X.-J."/>
            <person name="Tao H.-B."/>
            <person name="Huang X.-M."/>
        </authorList>
    </citation>
    <scope>NUCLEOTIDE SEQUENCE [LARGE SCALE GENOMIC DNA]</scope>
    <source>
        <strain evidence="11">DM20194951</strain>
    </source>
</reference>
<dbReference type="InterPro" id="IPR050619">
    <property type="entry name" value="Flavodoxin"/>
</dbReference>
<evidence type="ECO:0000256" key="1">
    <source>
        <dbReference type="ARBA" id="ARBA00001917"/>
    </source>
</evidence>
<dbReference type="PANTHER" id="PTHR42809:SF1">
    <property type="entry name" value="FLAVODOXIN 1"/>
    <property type="match status" value="1"/>
</dbReference>
<evidence type="ECO:0000259" key="9">
    <source>
        <dbReference type="PROSITE" id="PS50902"/>
    </source>
</evidence>
<dbReference type="SUPFAM" id="SSF52218">
    <property type="entry name" value="Flavoproteins"/>
    <property type="match status" value="1"/>
</dbReference>
<accession>A0ABY5P576</accession>
<comment type="similarity">
    <text evidence="3 8">Belongs to the flavodoxin family.</text>
</comment>
<evidence type="ECO:0000256" key="2">
    <source>
        <dbReference type="ARBA" id="ARBA00003297"/>
    </source>
</evidence>
<name>A0ABY5P576_9LACT</name>
<dbReference type="PROSITE" id="PS00201">
    <property type="entry name" value="FLAVODOXIN"/>
    <property type="match status" value="1"/>
</dbReference>
<dbReference type="EMBL" id="CP102453">
    <property type="protein sequence ID" value="UUX33844.1"/>
    <property type="molecule type" value="Genomic_DNA"/>
</dbReference>
<dbReference type="InterPro" id="IPR010087">
    <property type="entry name" value="Flav_short"/>
</dbReference>
<keyword evidence="7 8" id="KW-0249">Electron transport</keyword>
<dbReference type="Proteomes" id="UP001315967">
    <property type="component" value="Chromosome"/>
</dbReference>
<dbReference type="NCBIfam" id="NF005587">
    <property type="entry name" value="PRK07308.1"/>
    <property type="match status" value="1"/>
</dbReference>
<dbReference type="NCBIfam" id="NF005216">
    <property type="entry name" value="PRK06703.1"/>
    <property type="match status" value="1"/>
</dbReference>
<evidence type="ECO:0000256" key="8">
    <source>
        <dbReference type="RuleBase" id="RU367037"/>
    </source>
</evidence>
<gene>
    <name evidence="10" type="ORF">NRE15_13310</name>
</gene>
<dbReference type="PROSITE" id="PS50902">
    <property type="entry name" value="FLAVODOXIN_LIKE"/>
    <property type="match status" value="1"/>
</dbReference>
<keyword evidence="6 8" id="KW-0288">FMN</keyword>
<sequence length="149" mass="16278">MPEALIVFASLTGNTEQMADIVAEALESHGINVEVYDCMQADAQDFLDYDICIVGSYTYGVDGVLPDEMIDFHEELGELDLTDKVFGVFGSGDDFYEVFCAAVDFFEQQFLKTGATLGGPSVKVNLDAEEEDIVRLEALADSIAAHFNL</sequence>
<evidence type="ECO:0000256" key="6">
    <source>
        <dbReference type="ARBA" id="ARBA00022643"/>
    </source>
</evidence>
<dbReference type="InterPro" id="IPR008254">
    <property type="entry name" value="Flavodoxin/NO_synth"/>
</dbReference>
<evidence type="ECO:0000256" key="3">
    <source>
        <dbReference type="ARBA" id="ARBA00005267"/>
    </source>
</evidence>
<comment type="function">
    <text evidence="2 8">Low-potential electron donor to a number of redox enzymes.</text>
</comment>
<evidence type="ECO:0000256" key="4">
    <source>
        <dbReference type="ARBA" id="ARBA00022448"/>
    </source>
</evidence>
<evidence type="ECO:0000313" key="11">
    <source>
        <dbReference type="Proteomes" id="UP001315967"/>
    </source>
</evidence>
<comment type="cofactor">
    <cofactor evidence="1 8">
        <name>FMN</name>
        <dbReference type="ChEBI" id="CHEBI:58210"/>
    </cofactor>
</comment>
<keyword evidence="5 8" id="KW-0285">Flavoprotein</keyword>
<evidence type="ECO:0000256" key="5">
    <source>
        <dbReference type="ARBA" id="ARBA00022630"/>
    </source>
</evidence>
<dbReference type="InterPro" id="IPR029039">
    <property type="entry name" value="Flavoprotein-like_sf"/>
</dbReference>
<evidence type="ECO:0000313" key="10">
    <source>
        <dbReference type="EMBL" id="UUX33844.1"/>
    </source>
</evidence>
<dbReference type="Gene3D" id="3.40.50.360">
    <property type="match status" value="1"/>
</dbReference>